<organism evidence="1 2">
    <name type="scientific">Aetokthonos hydrillicola Thurmond2011</name>
    <dbReference type="NCBI Taxonomy" id="2712845"/>
    <lineage>
        <taxon>Bacteria</taxon>
        <taxon>Bacillati</taxon>
        <taxon>Cyanobacteriota</taxon>
        <taxon>Cyanophyceae</taxon>
        <taxon>Nostocales</taxon>
        <taxon>Hapalosiphonaceae</taxon>
        <taxon>Aetokthonos</taxon>
    </lineage>
</organism>
<reference evidence="2" key="1">
    <citation type="journal article" date="2021" name="Science">
        <title>Hunting the eagle killer: A cyanobacterial neurotoxin causes vacuolar myelinopathy.</title>
        <authorList>
            <person name="Breinlinger S."/>
            <person name="Phillips T.J."/>
            <person name="Haram B.N."/>
            <person name="Mares J."/>
            <person name="Martinez Yerena J.A."/>
            <person name="Hrouzek P."/>
            <person name="Sobotka R."/>
            <person name="Henderson W.M."/>
            <person name="Schmieder P."/>
            <person name="Williams S.M."/>
            <person name="Lauderdale J.D."/>
            <person name="Wilde H.D."/>
            <person name="Gerrin W."/>
            <person name="Kust A."/>
            <person name="Washington J.W."/>
            <person name="Wagner C."/>
            <person name="Geier B."/>
            <person name="Liebeke M."/>
            <person name="Enke H."/>
            <person name="Niedermeyer T.H.J."/>
            <person name="Wilde S.B."/>
        </authorList>
    </citation>
    <scope>NUCLEOTIDE SEQUENCE [LARGE SCALE GENOMIC DNA]</scope>
    <source>
        <strain evidence="2">Thurmond2011</strain>
    </source>
</reference>
<evidence type="ECO:0000313" key="2">
    <source>
        <dbReference type="Proteomes" id="UP000667802"/>
    </source>
</evidence>
<proteinExistence type="predicted"/>
<evidence type="ECO:0000313" key="1">
    <source>
        <dbReference type="EMBL" id="MDR9893745.1"/>
    </source>
</evidence>
<protein>
    <submittedName>
        <fullName evidence="1">Sugar ABC transporter permease</fullName>
    </submittedName>
</protein>
<gene>
    <name evidence="1" type="ORF">G7B40_004025</name>
</gene>
<sequence length="124" mass="13613">MTNTSTVEILISLDSPDLSGSELQEQAENLLPQIREVDGVEAANLVTEELSQRGAKGDGFIVGTIKAVIIPGSMSLFKFLKERLSGKPLEMNLKRIDGQELKIKAGSKEDIEFLSKKAEEFFKS</sequence>
<dbReference type="EMBL" id="JAALHA020000001">
    <property type="protein sequence ID" value="MDR9893745.1"/>
    <property type="molecule type" value="Genomic_DNA"/>
</dbReference>
<dbReference type="Proteomes" id="UP000667802">
    <property type="component" value="Unassembled WGS sequence"/>
</dbReference>
<accession>A0AAP5I777</accession>
<dbReference type="AlphaFoldDB" id="A0AAP5I777"/>
<keyword evidence="2" id="KW-1185">Reference proteome</keyword>
<comment type="caution">
    <text evidence="1">The sequence shown here is derived from an EMBL/GenBank/DDBJ whole genome shotgun (WGS) entry which is preliminary data.</text>
</comment>
<dbReference type="RefSeq" id="WP_208338263.1">
    <property type="nucleotide sequence ID" value="NZ_CAWQFN010000041.1"/>
</dbReference>
<name>A0AAP5I777_9CYAN</name>